<keyword evidence="1" id="KW-0067">ATP-binding</keyword>
<name>A0AC61QIH6_9BACT</name>
<dbReference type="Proteomes" id="UP000294588">
    <property type="component" value="Unassembled WGS sequence"/>
</dbReference>
<evidence type="ECO:0000313" key="1">
    <source>
        <dbReference type="EMBL" id="TDF72758.1"/>
    </source>
</evidence>
<reference evidence="1" key="1">
    <citation type="submission" date="2019-03" db="EMBL/GenBank/DDBJ databases">
        <title>Candidatus Syntrophosphaera thermopropionivorans: a novel player in syntrophic propionate oxidation during anaerobic digestion.</title>
        <authorList>
            <person name="Dyksma S."/>
        </authorList>
    </citation>
    <scope>NUCLEOTIDE SEQUENCE</scope>
    <source>
        <strain evidence="1">W5</strain>
    </source>
</reference>
<sequence>MLKVQNLYLCYPGQSEPIFKNLTFELKDGELLWLTGPNGCGKTSLLNCISGIIPQRIKAEFKGDIILNDLDLNPIPINERFRYLAYQMSDPDNQIFFPRVEKELFFALENAGLTIKEMKERIIRATEDFGLQDFWETEPGKLSLGQKKLLVLAFCSAQDTPLYLLDEPTSALSGESILKVKKWLKNLLSNGKMVIMVEHNPDLGSLANQILDLSK</sequence>
<keyword evidence="2" id="KW-1185">Reference proteome</keyword>
<keyword evidence="1" id="KW-0547">Nucleotide-binding</keyword>
<protein>
    <submittedName>
        <fullName evidence="1">ABC transporter ATP-binding protein</fullName>
    </submittedName>
</protein>
<proteinExistence type="predicted"/>
<organism evidence="1 2">
    <name type="scientific">Candidatus Syntrophosphaera thermopropionivorans</name>
    <dbReference type="NCBI Taxonomy" id="2593015"/>
    <lineage>
        <taxon>Bacteria</taxon>
        <taxon>Pseudomonadati</taxon>
        <taxon>Candidatus Cloacimonadota</taxon>
        <taxon>Candidatus Cloacimonadia</taxon>
        <taxon>Candidatus Cloacimonadales</taxon>
        <taxon>Candidatus Cloacimonadaceae</taxon>
        <taxon>Candidatus Syntrophosphaera</taxon>
    </lineage>
</organism>
<evidence type="ECO:0000313" key="2">
    <source>
        <dbReference type="Proteomes" id="UP000294588"/>
    </source>
</evidence>
<comment type="caution">
    <text evidence="1">The sequence shown here is derived from an EMBL/GenBank/DDBJ whole genome shotgun (WGS) entry which is preliminary data.</text>
</comment>
<dbReference type="EMBL" id="SMOG01000017">
    <property type="protein sequence ID" value="TDF72758.1"/>
    <property type="molecule type" value="Genomic_DNA"/>
</dbReference>
<gene>
    <name evidence="1" type="ORF">E0946_05440</name>
</gene>
<accession>A0AC61QIH6</accession>